<proteinExistence type="predicted"/>
<reference evidence="2 3" key="1">
    <citation type="submission" date="2019-11" db="EMBL/GenBank/DDBJ databases">
        <title>Genome sequences of 17 halophilic strains isolated from different environments.</title>
        <authorList>
            <person name="Furrow R.E."/>
        </authorList>
    </citation>
    <scope>NUCLEOTIDE SEQUENCE [LARGE SCALE GENOMIC DNA]</scope>
    <source>
        <strain evidence="2 3">22514_16_FS</strain>
    </source>
</reference>
<comment type="caution">
    <text evidence="2">The sequence shown here is derived from an EMBL/GenBank/DDBJ whole genome shotgun (WGS) entry which is preliminary data.</text>
</comment>
<organism evidence="2 3">
    <name type="scientific">Pontibacillus yanchengensis</name>
    <dbReference type="NCBI Taxonomy" id="462910"/>
    <lineage>
        <taxon>Bacteria</taxon>
        <taxon>Bacillati</taxon>
        <taxon>Bacillota</taxon>
        <taxon>Bacilli</taxon>
        <taxon>Bacillales</taxon>
        <taxon>Bacillaceae</taxon>
        <taxon>Pontibacillus</taxon>
    </lineage>
</organism>
<name>A0A6I5A0R5_9BACI</name>
<dbReference type="PROSITE" id="PS51257">
    <property type="entry name" value="PROKAR_LIPOPROTEIN"/>
    <property type="match status" value="1"/>
</dbReference>
<dbReference type="AlphaFoldDB" id="A0A6I5A0R5"/>
<dbReference type="Proteomes" id="UP000468638">
    <property type="component" value="Unassembled WGS sequence"/>
</dbReference>
<feature type="signal peptide" evidence="1">
    <location>
        <begin position="1"/>
        <end position="20"/>
    </location>
</feature>
<dbReference type="RefSeq" id="WP_160909999.1">
    <property type="nucleotide sequence ID" value="NZ_WMEQ01000013.1"/>
</dbReference>
<sequence length="135" mass="15138">MFKRMVLFLAIIIAVLGACSQQGEVDKTEPISSFEGYFLSVNTSNELQFDCSEVAKRNINSTTDEGYNCNVDVNENTTLKTEDGKGLSVEELKKWEISKLNQPQKAKVILSEDKDISTNKKSREELKASEIIILN</sequence>
<keyword evidence="1" id="KW-0732">Signal</keyword>
<protein>
    <recommendedName>
        <fullName evidence="4">DUF3221 domain-containing protein</fullName>
    </recommendedName>
</protein>
<gene>
    <name evidence="2" type="ORF">GLW05_15385</name>
</gene>
<evidence type="ECO:0000313" key="3">
    <source>
        <dbReference type="Proteomes" id="UP000468638"/>
    </source>
</evidence>
<evidence type="ECO:0000313" key="2">
    <source>
        <dbReference type="EMBL" id="MYL34966.1"/>
    </source>
</evidence>
<accession>A0A6I5A0R5</accession>
<evidence type="ECO:0008006" key="4">
    <source>
        <dbReference type="Google" id="ProtNLM"/>
    </source>
</evidence>
<evidence type="ECO:0000256" key="1">
    <source>
        <dbReference type="SAM" id="SignalP"/>
    </source>
</evidence>
<dbReference type="EMBL" id="WMEQ01000013">
    <property type="protein sequence ID" value="MYL34966.1"/>
    <property type="molecule type" value="Genomic_DNA"/>
</dbReference>
<feature type="chain" id="PRO_5039497351" description="DUF3221 domain-containing protein" evidence="1">
    <location>
        <begin position="21"/>
        <end position="135"/>
    </location>
</feature>